<comment type="caution">
    <text evidence="2">The sequence shown here is derived from an EMBL/GenBank/DDBJ whole genome shotgun (WGS) entry which is preliminary data.</text>
</comment>
<organism evidence="2 3">
    <name type="scientific">Zeaxanthinibacter enoshimensis</name>
    <dbReference type="NCBI Taxonomy" id="392009"/>
    <lineage>
        <taxon>Bacteria</taxon>
        <taxon>Pseudomonadati</taxon>
        <taxon>Bacteroidota</taxon>
        <taxon>Flavobacteriia</taxon>
        <taxon>Flavobacteriales</taxon>
        <taxon>Flavobacteriaceae</taxon>
        <taxon>Zeaxanthinibacter</taxon>
    </lineage>
</organism>
<evidence type="ECO:0000313" key="2">
    <source>
        <dbReference type="EMBL" id="TDQ28980.1"/>
    </source>
</evidence>
<gene>
    <name evidence="2" type="ORF">CLV82_2429</name>
</gene>
<sequence>MIRNLLSFIIMLTVCGSISAQLNPYKYVIVPVQFEAFDQTNKYSSSTLVKYLLQQEGILVAYDNDLPADLASNRCLGLKLKMEDNSGMFSTKVRFIFRDCNGAEVFTTKTGSNKIKDYKEAYAAAIREALQSVSALGYQYQPAAEDKDKGVTVSFKDDVRSVEEKTAGDKAVIQEATPEAQRYEDKRPVPSTYTKAGGIATGSSREADDLSSEVLYAQTTDTGYQLVDSTPAIRVRLFKTSMPQVYLATYGELQGLVYEKDGTWTWEYYTGDTLVTKELNIKF</sequence>
<keyword evidence="3" id="KW-1185">Reference proteome</keyword>
<dbReference type="EMBL" id="SNYI01000003">
    <property type="protein sequence ID" value="TDQ28980.1"/>
    <property type="molecule type" value="Genomic_DNA"/>
</dbReference>
<accession>A0A4R6TIB1</accession>
<feature type="region of interest" description="Disordered" evidence="1">
    <location>
        <begin position="185"/>
        <end position="204"/>
    </location>
</feature>
<dbReference type="RefSeq" id="WP_133644584.1">
    <property type="nucleotide sequence ID" value="NZ_SNYI01000003.1"/>
</dbReference>
<dbReference type="Proteomes" id="UP000295468">
    <property type="component" value="Unassembled WGS sequence"/>
</dbReference>
<dbReference type="AlphaFoldDB" id="A0A4R6TIB1"/>
<dbReference type="OrthoDB" id="1274006at2"/>
<proteinExistence type="predicted"/>
<evidence type="ECO:0000313" key="3">
    <source>
        <dbReference type="Proteomes" id="UP000295468"/>
    </source>
</evidence>
<protein>
    <submittedName>
        <fullName evidence="2">Uncharacterized protein</fullName>
    </submittedName>
</protein>
<reference evidence="2 3" key="1">
    <citation type="submission" date="2019-03" db="EMBL/GenBank/DDBJ databases">
        <title>Genomic Encyclopedia of Archaeal and Bacterial Type Strains, Phase II (KMG-II): from individual species to whole genera.</title>
        <authorList>
            <person name="Goeker M."/>
        </authorList>
    </citation>
    <scope>NUCLEOTIDE SEQUENCE [LARGE SCALE GENOMIC DNA]</scope>
    <source>
        <strain evidence="2 3">DSM 18435</strain>
    </source>
</reference>
<name>A0A4R6TIB1_9FLAO</name>
<evidence type="ECO:0000256" key="1">
    <source>
        <dbReference type="SAM" id="MobiDB-lite"/>
    </source>
</evidence>